<dbReference type="PANTHER" id="PTHR33181:SF19">
    <property type="entry name" value="OS04G0658200 PROTEIN"/>
    <property type="match status" value="1"/>
</dbReference>
<reference evidence="4" key="1">
    <citation type="submission" date="2025-08" db="UniProtKB">
        <authorList>
            <consortium name="RefSeq"/>
        </authorList>
    </citation>
    <scope>IDENTIFICATION</scope>
</reference>
<sequence length="95" mass="10668">MEWWQRMLVPVKRALVAVAVAAHMRARKDEGGILKLHNDVQSCGYRDVQVMWEILQGSDLELSHSPESRTEATGQEGVGVGGPDPIAWPHQQLRR</sequence>
<evidence type="ECO:0000256" key="1">
    <source>
        <dbReference type="SAM" id="MobiDB-lite"/>
    </source>
</evidence>
<accession>A0A6J0PL23</accession>
<protein>
    <submittedName>
        <fullName evidence="4">Uncharacterized protein LOC105050816</fullName>
    </submittedName>
</protein>
<evidence type="ECO:0000313" key="4">
    <source>
        <dbReference type="RefSeq" id="XP_019707840.1"/>
    </source>
</evidence>
<gene>
    <name evidence="4" type="primary">LOC105050816</name>
</gene>
<dbReference type="InParanoid" id="A0A6J0PL23"/>
<keyword evidence="3" id="KW-1185">Reference proteome</keyword>
<dbReference type="OrthoDB" id="689242at2759"/>
<evidence type="ECO:0000256" key="2">
    <source>
        <dbReference type="SAM" id="SignalP"/>
    </source>
</evidence>
<dbReference type="PANTHER" id="PTHR33181">
    <property type="entry name" value="OS01G0778500 PROTEIN"/>
    <property type="match status" value="1"/>
</dbReference>
<dbReference type="AlphaFoldDB" id="A0A6J0PL23"/>
<proteinExistence type="predicted"/>
<name>A0A6J0PL23_ELAGV</name>
<feature type="signal peptide" evidence="2">
    <location>
        <begin position="1"/>
        <end position="21"/>
    </location>
</feature>
<keyword evidence="2" id="KW-0732">Signal</keyword>
<dbReference type="Proteomes" id="UP000504607">
    <property type="component" value="Chromosome 8"/>
</dbReference>
<feature type="region of interest" description="Disordered" evidence="1">
    <location>
        <begin position="63"/>
        <end position="95"/>
    </location>
</feature>
<evidence type="ECO:0000313" key="3">
    <source>
        <dbReference type="Proteomes" id="UP000504607"/>
    </source>
</evidence>
<dbReference type="RefSeq" id="XP_019707840.1">
    <property type="nucleotide sequence ID" value="XM_019852281.2"/>
</dbReference>
<feature type="chain" id="PRO_5026662052" evidence="2">
    <location>
        <begin position="22"/>
        <end position="95"/>
    </location>
</feature>
<organism evidence="3 4">
    <name type="scientific">Elaeis guineensis var. tenera</name>
    <name type="common">Oil palm</name>
    <dbReference type="NCBI Taxonomy" id="51953"/>
    <lineage>
        <taxon>Eukaryota</taxon>
        <taxon>Viridiplantae</taxon>
        <taxon>Streptophyta</taxon>
        <taxon>Embryophyta</taxon>
        <taxon>Tracheophyta</taxon>
        <taxon>Spermatophyta</taxon>
        <taxon>Magnoliopsida</taxon>
        <taxon>Liliopsida</taxon>
        <taxon>Arecaceae</taxon>
        <taxon>Arecoideae</taxon>
        <taxon>Cocoseae</taxon>
        <taxon>Elaeidinae</taxon>
        <taxon>Elaeis</taxon>
    </lineage>
</organism>